<dbReference type="PANTHER" id="PTHR13256:SF16">
    <property type="entry name" value="ALPHA_BETA-TUBULIN-N-ACETYLTRANSFERASE 9"/>
    <property type="match status" value="1"/>
</dbReference>
<dbReference type="Pfam" id="PF13302">
    <property type="entry name" value="Acetyltransf_3"/>
    <property type="match status" value="1"/>
</dbReference>
<proteinExistence type="inferred from homology"/>
<evidence type="ECO:0000256" key="2">
    <source>
        <dbReference type="ARBA" id="ARBA00022679"/>
    </source>
</evidence>
<dbReference type="OMA" id="WHVPRYH"/>
<feature type="domain" description="N-acetyltransferase" evidence="4">
    <location>
        <begin position="13"/>
        <end position="160"/>
    </location>
</feature>
<sequence length="204" mass="23610">MRLNEHVKLVGNRVLLVPYEASMVPKYHEWMSDATLRDLTASEQLSLEEEYEMQLSWREDNDKLTFIILCAETYERTKDEITAMVGDTNLFIHCDEESGDCVAEAEIMIAAVEARGKGYGREAMLLMLKYAQTQLPLKKFEAKIDIDNAKSIRLFESFQFVEVRRVEVFHEVTFDRAITAAWLAWLDEQVQLKCEHYGAIDKSS</sequence>
<name>A0A0M4EGE4_DROBS</name>
<comment type="similarity">
    <text evidence="1">Belongs to the acetyltransferase family. GNAT subfamily.</text>
</comment>
<dbReference type="InterPro" id="IPR000182">
    <property type="entry name" value="GNAT_dom"/>
</dbReference>
<dbReference type="AlphaFoldDB" id="A0A0M4EGE4"/>
<protein>
    <submittedName>
        <fullName evidence="5">CG11539</fullName>
    </submittedName>
</protein>
<dbReference type="FunFam" id="3.40.630.30:FF:000132">
    <property type="entry name" value="N-acetyltransferase 9-like protein"/>
    <property type="match status" value="1"/>
</dbReference>
<dbReference type="InterPro" id="IPR039135">
    <property type="entry name" value="NAT9-like"/>
</dbReference>
<dbReference type="Proteomes" id="UP000494163">
    <property type="component" value="Chromosome 3R"/>
</dbReference>
<keyword evidence="3" id="KW-0012">Acyltransferase</keyword>
<keyword evidence="6" id="KW-1185">Reference proteome</keyword>
<dbReference type="OrthoDB" id="5043642at2759"/>
<evidence type="ECO:0000313" key="6">
    <source>
        <dbReference type="Proteomes" id="UP000494163"/>
    </source>
</evidence>
<accession>A0A0M4EGE4</accession>
<gene>
    <name evidence="5" type="ORF">Dbus_chr3Rg2178</name>
</gene>
<evidence type="ECO:0000259" key="4">
    <source>
        <dbReference type="Pfam" id="PF13302"/>
    </source>
</evidence>
<dbReference type="Gene3D" id="3.40.630.30">
    <property type="match status" value="1"/>
</dbReference>
<dbReference type="InterPro" id="IPR016181">
    <property type="entry name" value="Acyl_CoA_acyltransferase"/>
</dbReference>
<dbReference type="EMBL" id="CP012526">
    <property type="protein sequence ID" value="ALC47428.1"/>
    <property type="molecule type" value="Genomic_DNA"/>
</dbReference>
<dbReference type="STRING" id="30019.A0A0M4EGE4"/>
<keyword evidence="2" id="KW-0808">Transferase</keyword>
<evidence type="ECO:0000313" key="5">
    <source>
        <dbReference type="EMBL" id="ALC47428.1"/>
    </source>
</evidence>
<reference evidence="5 6" key="1">
    <citation type="submission" date="2015-08" db="EMBL/GenBank/DDBJ databases">
        <title>Ancestral chromatin configuration constrains chromatin evolution on differentiating sex chromosomes in Drosophila.</title>
        <authorList>
            <person name="Zhou Q."/>
            <person name="Bachtrog D."/>
        </authorList>
    </citation>
    <scope>NUCLEOTIDE SEQUENCE [LARGE SCALE GENOMIC DNA]</scope>
    <source>
        <tissue evidence="5">Whole larvae</tissue>
    </source>
</reference>
<evidence type="ECO:0000256" key="1">
    <source>
        <dbReference type="ARBA" id="ARBA00009342"/>
    </source>
</evidence>
<dbReference type="SUPFAM" id="SSF55729">
    <property type="entry name" value="Acyl-CoA N-acyltransferases (Nat)"/>
    <property type="match status" value="1"/>
</dbReference>
<dbReference type="PANTHER" id="PTHR13256">
    <property type="entry name" value="N-ACETYLTRANSFERASE 9"/>
    <property type="match status" value="1"/>
</dbReference>
<dbReference type="GO" id="GO:0008080">
    <property type="term" value="F:N-acetyltransferase activity"/>
    <property type="evidence" value="ECO:0007669"/>
    <property type="project" value="InterPro"/>
</dbReference>
<evidence type="ECO:0000256" key="3">
    <source>
        <dbReference type="ARBA" id="ARBA00023315"/>
    </source>
</evidence>
<organism evidence="5 6">
    <name type="scientific">Drosophila busckii</name>
    <name type="common">Fruit fly</name>
    <dbReference type="NCBI Taxonomy" id="30019"/>
    <lineage>
        <taxon>Eukaryota</taxon>
        <taxon>Metazoa</taxon>
        <taxon>Ecdysozoa</taxon>
        <taxon>Arthropoda</taxon>
        <taxon>Hexapoda</taxon>
        <taxon>Insecta</taxon>
        <taxon>Pterygota</taxon>
        <taxon>Neoptera</taxon>
        <taxon>Endopterygota</taxon>
        <taxon>Diptera</taxon>
        <taxon>Brachycera</taxon>
        <taxon>Muscomorpha</taxon>
        <taxon>Ephydroidea</taxon>
        <taxon>Drosophilidae</taxon>
        <taxon>Drosophila</taxon>
    </lineage>
</organism>